<name>A0A9P6AIF4_9AGAM</name>
<keyword evidence="3" id="KW-1185">Reference proteome</keyword>
<accession>A0A9P6AIF4</accession>
<dbReference type="EMBL" id="MU129132">
    <property type="protein sequence ID" value="KAF9505904.1"/>
    <property type="molecule type" value="Genomic_DNA"/>
</dbReference>
<organism evidence="2 3">
    <name type="scientific">Hydnum rufescens UP504</name>
    <dbReference type="NCBI Taxonomy" id="1448309"/>
    <lineage>
        <taxon>Eukaryota</taxon>
        <taxon>Fungi</taxon>
        <taxon>Dikarya</taxon>
        <taxon>Basidiomycota</taxon>
        <taxon>Agaricomycotina</taxon>
        <taxon>Agaricomycetes</taxon>
        <taxon>Cantharellales</taxon>
        <taxon>Hydnaceae</taxon>
        <taxon>Hydnum</taxon>
    </lineage>
</organism>
<feature type="compositionally biased region" description="Low complexity" evidence="1">
    <location>
        <begin position="141"/>
        <end position="158"/>
    </location>
</feature>
<feature type="region of interest" description="Disordered" evidence="1">
    <location>
        <begin position="124"/>
        <end position="188"/>
    </location>
</feature>
<sequence>MRFDLRYSGPVDCRTFPYLDCLNSVLCPENRQRWNAEDACGIGHGLQTCLPARNKYCTLALKDLVDFNAKTCYPVVTAKEVCIEMTQDSYSYSHRSSCREKVPEIRHSLRPKSCSNPRKLALGRSKATKDWNPVGLKKSSKNSPNSSAPKNISPASPNMATGVCGIMDKTSPPNGYKSSEMNRPVKPI</sequence>
<evidence type="ECO:0000256" key="1">
    <source>
        <dbReference type="SAM" id="MobiDB-lite"/>
    </source>
</evidence>
<dbReference type="AlphaFoldDB" id="A0A9P6AIF4"/>
<dbReference type="Proteomes" id="UP000886523">
    <property type="component" value="Unassembled WGS sequence"/>
</dbReference>
<comment type="caution">
    <text evidence="2">The sequence shown here is derived from an EMBL/GenBank/DDBJ whole genome shotgun (WGS) entry which is preliminary data.</text>
</comment>
<evidence type="ECO:0000313" key="3">
    <source>
        <dbReference type="Proteomes" id="UP000886523"/>
    </source>
</evidence>
<evidence type="ECO:0000313" key="2">
    <source>
        <dbReference type="EMBL" id="KAF9505904.1"/>
    </source>
</evidence>
<reference evidence="2" key="1">
    <citation type="journal article" date="2020" name="Nat. Commun.">
        <title>Large-scale genome sequencing of mycorrhizal fungi provides insights into the early evolution of symbiotic traits.</title>
        <authorList>
            <person name="Miyauchi S."/>
            <person name="Kiss E."/>
            <person name="Kuo A."/>
            <person name="Drula E."/>
            <person name="Kohler A."/>
            <person name="Sanchez-Garcia M."/>
            <person name="Morin E."/>
            <person name="Andreopoulos B."/>
            <person name="Barry K.W."/>
            <person name="Bonito G."/>
            <person name="Buee M."/>
            <person name="Carver A."/>
            <person name="Chen C."/>
            <person name="Cichocki N."/>
            <person name="Clum A."/>
            <person name="Culley D."/>
            <person name="Crous P.W."/>
            <person name="Fauchery L."/>
            <person name="Girlanda M."/>
            <person name="Hayes R.D."/>
            <person name="Keri Z."/>
            <person name="LaButti K."/>
            <person name="Lipzen A."/>
            <person name="Lombard V."/>
            <person name="Magnuson J."/>
            <person name="Maillard F."/>
            <person name="Murat C."/>
            <person name="Nolan M."/>
            <person name="Ohm R.A."/>
            <person name="Pangilinan J."/>
            <person name="Pereira M.F."/>
            <person name="Perotto S."/>
            <person name="Peter M."/>
            <person name="Pfister S."/>
            <person name="Riley R."/>
            <person name="Sitrit Y."/>
            <person name="Stielow J.B."/>
            <person name="Szollosi G."/>
            <person name="Zifcakova L."/>
            <person name="Stursova M."/>
            <person name="Spatafora J.W."/>
            <person name="Tedersoo L."/>
            <person name="Vaario L.M."/>
            <person name="Yamada A."/>
            <person name="Yan M."/>
            <person name="Wang P."/>
            <person name="Xu J."/>
            <person name="Bruns T."/>
            <person name="Baldrian P."/>
            <person name="Vilgalys R."/>
            <person name="Dunand C."/>
            <person name="Henrissat B."/>
            <person name="Grigoriev I.V."/>
            <person name="Hibbett D."/>
            <person name="Nagy L.G."/>
            <person name="Martin F.M."/>
        </authorList>
    </citation>
    <scope>NUCLEOTIDE SEQUENCE</scope>
    <source>
        <strain evidence="2">UP504</strain>
    </source>
</reference>
<feature type="compositionally biased region" description="Polar residues" evidence="1">
    <location>
        <begin position="171"/>
        <end position="181"/>
    </location>
</feature>
<protein>
    <submittedName>
        <fullName evidence="2">Uncharacterized protein</fullName>
    </submittedName>
</protein>
<gene>
    <name evidence="2" type="ORF">BS47DRAFT_1367731</name>
</gene>
<proteinExistence type="predicted"/>